<dbReference type="EMBL" id="VEWL01000031">
    <property type="protein sequence ID" value="TNV09202.1"/>
    <property type="molecule type" value="Genomic_DNA"/>
</dbReference>
<proteinExistence type="predicted"/>
<evidence type="ECO:0000313" key="2">
    <source>
        <dbReference type="Proteomes" id="UP000312784"/>
    </source>
</evidence>
<evidence type="ECO:0000313" key="1">
    <source>
        <dbReference type="EMBL" id="TNV09202.1"/>
    </source>
</evidence>
<organism evidence="1 2">
    <name type="scientific">Ochrobactrum teleogrylli</name>
    <dbReference type="NCBI Taxonomy" id="2479765"/>
    <lineage>
        <taxon>Bacteria</taxon>
        <taxon>Pseudomonadati</taxon>
        <taxon>Pseudomonadota</taxon>
        <taxon>Alphaproteobacteria</taxon>
        <taxon>Hyphomicrobiales</taxon>
        <taxon>Brucellaceae</taxon>
        <taxon>Brucella/Ochrobactrum group</taxon>
        <taxon>Ochrobactrum</taxon>
    </lineage>
</organism>
<reference evidence="1 2" key="1">
    <citation type="submission" date="2019-06" db="EMBL/GenBank/DDBJ databases">
        <title>Ochrobactrum cricket sp.nov., isolated from the insect Teleogryllus occipitalis living in deserted cropland.</title>
        <authorList>
            <person name="Hu M."/>
        </authorList>
    </citation>
    <scope>NUCLEOTIDE SEQUENCE [LARGE SCALE GENOMIC DNA]</scope>
    <source>
        <strain evidence="1 2">LCB8</strain>
    </source>
</reference>
<comment type="caution">
    <text evidence="1">The sequence shown here is derived from an EMBL/GenBank/DDBJ whole genome shotgun (WGS) entry which is preliminary data.</text>
</comment>
<accession>A0ABY2XZ81</accession>
<sequence length="133" mass="15298">MAYVTCVKTVYNESPYTIFVDNGEDTSRNFQLVPTENKWLNWGIPWIGREDESYKRLKFTSTQPFSKALCIYQDYWKPADANEVKYTWMEDFSYEKANGRAIGGDPDGGGNRNMIIKVDPMYGTLSVSLVRVP</sequence>
<dbReference type="RefSeq" id="WP_140026456.1">
    <property type="nucleotide sequence ID" value="NZ_JBHUFG010000010.1"/>
</dbReference>
<protein>
    <submittedName>
        <fullName evidence="1">Uncharacterized protein</fullName>
    </submittedName>
</protein>
<gene>
    <name evidence="1" type="ORF">FIC94_22210</name>
</gene>
<keyword evidence="2" id="KW-1185">Reference proteome</keyword>
<name>A0ABY2XZ81_9HYPH</name>
<dbReference type="Proteomes" id="UP000312784">
    <property type="component" value="Unassembled WGS sequence"/>
</dbReference>